<evidence type="ECO:0000313" key="3">
    <source>
        <dbReference type="EMBL" id="OGY18902.1"/>
    </source>
</evidence>
<feature type="transmembrane region" description="Helical" evidence="1">
    <location>
        <begin position="335"/>
        <end position="353"/>
    </location>
</feature>
<reference evidence="3 4" key="1">
    <citation type="journal article" date="2016" name="Nat. Commun.">
        <title>Thousands of microbial genomes shed light on interconnected biogeochemical processes in an aquifer system.</title>
        <authorList>
            <person name="Anantharaman K."/>
            <person name="Brown C.T."/>
            <person name="Hug L.A."/>
            <person name="Sharon I."/>
            <person name="Castelle C.J."/>
            <person name="Probst A.J."/>
            <person name="Thomas B.C."/>
            <person name="Singh A."/>
            <person name="Wilkins M.J."/>
            <person name="Karaoz U."/>
            <person name="Brodie E.L."/>
            <person name="Williams K.H."/>
            <person name="Hubbard S.S."/>
            <person name="Banfield J.F."/>
        </authorList>
    </citation>
    <scope>NUCLEOTIDE SEQUENCE [LARGE SCALE GENOMIC DNA]</scope>
</reference>
<feature type="domain" description="DUF6311" evidence="2">
    <location>
        <begin position="60"/>
        <end position="429"/>
    </location>
</feature>
<evidence type="ECO:0000256" key="1">
    <source>
        <dbReference type="SAM" id="Phobius"/>
    </source>
</evidence>
<evidence type="ECO:0000313" key="4">
    <source>
        <dbReference type="Proteomes" id="UP000179233"/>
    </source>
</evidence>
<sequence>MGGLSRKSVLPALLVYTFLALIFTFPLALHISTHIIGGVNEDAAHYIWNFWWFNKSIFDLRVSPFYSDYLFFPWGIPLIFQMRGPAELLVSLFLTRLGIPLIVIYNTFVILSFPLAGICTLFLVYQLTKNYAASFLAGVIYSFSSIRAERLSGHFPLLLGYWIPLNIYFFFRLRHKKTLLNHCFFALSFLMAGYSDVQLAIMLGMFYCIKVAVHLGRQKLGTSLVLKSLMSYLPSFGLLFTGFFPMLQAAFSFSKTEMFESLVGWGGAESLGVDVLAFFLPPSDNLFFGFFTRGLLGSLSMEWESTVAYVGVFALISVVVLIVRKLHRNTSVFDWLLTWAVFLIFALGPRLNIAGRGLFSLDGLNFSWSPPLPFAIFHFLPFLQHFRTPGRLMIMVSLSTAVLVGYLFAKVLPRIRVKCRLLLAFCLTLLFFLDGFKLLDLTSPSVSAFYYNLGNESQEYTILEIPLVIRGRYSDLGQTDARFMYDQTIHNKRVLGGYIISVPDKYFVKAREDPVLGSIVLLQNDPSSISSLPQVSQLEVEKFLRIYSPRYIVLRSPFNTSWQMRRFLRDTFHLKEVFSNGAITAFEILNE</sequence>
<feature type="transmembrane region" description="Helical" evidence="1">
    <location>
        <begin position="306"/>
        <end position="323"/>
    </location>
</feature>
<dbReference type="Proteomes" id="UP000179233">
    <property type="component" value="Unassembled WGS sequence"/>
</dbReference>
<dbReference type="AlphaFoldDB" id="A0A1G1VU48"/>
<feature type="transmembrane region" description="Helical" evidence="1">
    <location>
        <begin position="262"/>
        <end position="280"/>
    </location>
</feature>
<organism evidence="3 4">
    <name type="scientific">Candidatus Chisholmbacteria bacterium RIFCSPHIGHO2_01_FULL_52_32</name>
    <dbReference type="NCBI Taxonomy" id="1797591"/>
    <lineage>
        <taxon>Bacteria</taxon>
        <taxon>Candidatus Chisholmiibacteriota</taxon>
    </lineage>
</organism>
<feature type="transmembrane region" description="Helical" evidence="1">
    <location>
        <begin position="131"/>
        <end position="148"/>
    </location>
</feature>
<dbReference type="Pfam" id="PF19830">
    <property type="entry name" value="DUF6311"/>
    <property type="match status" value="1"/>
</dbReference>
<feature type="transmembrane region" description="Helical" evidence="1">
    <location>
        <begin position="97"/>
        <end position="124"/>
    </location>
</feature>
<feature type="transmembrane region" description="Helical" evidence="1">
    <location>
        <begin position="421"/>
        <end position="439"/>
    </location>
</feature>
<feature type="transmembrane region" description="Helical" evidence="1">
    <location>
        <begin position="229"/>
        <end position="250"/>
    </location>
</feature>
<accession>A0A1G1VU48</accession>
<keyword evidence="1" id="KW-1133">Transmembrane helix</keyword>
<keyword evidence="1" id="KW-0472">Membrane</keyword>
<keyword evidence="1" id="KW-0812">Transmembrane</keyword>
<protein>
    <recommendedName>
        <fullName evidence="2">DUF6311 domain-containing protein</fullName>
    </recommendedName>
</protein>
<comment type="caution">
    <text evidence="3">The sequence shown here is derived from an EMBL/GenBank/DDBJ whole genome shotgun (WGS) entry which is preliminary data.</text>
</comment>
<dbReference type="InterPro" id="IPR046278">
    <property type="entry name" value="DUF6311"/>
</dbReference>
<feature type="transmembrane region" description="Helical" evidence="1">
    <location>
        <begin position="12"/>
        <end position="31"/>
    </location>
</feature>
<proteinExistence type="predicted"/>
<feature type="transmembrane region" description="Helical" evidence="1">
    <location>
        <begin position="183"/>
        <end position="209"/>
    </location>
</feature>
<name>A0A1G1VU48_9BACT</name>
<gene>
    <name evidence="3" type="ORF">A2786_05430</name>
</gene>
<evidence type="ECO:0000259" key="2">
    <source>
        <dbReference type="Pfam" id="PF19830"/>
    </source>
</evidence>
<feature type="transmembrane region" description="Helical" evidence="1">
    <location>
        <begin position="390"/>
        <end position="409"/>
    </location>
</feature>
<feature type="transmembrane region" description="Helical" evidence="1">
    <location>
        <begin position="154"/>
        <end position="171"/>
    </location>
</feature>
<dbReference type="EMBL" id="MHCJ01000003">
    <property type="protein sequence ID" value="OGY18902.1"/>
    <property type="molecule type" value="Genomic_DNA"/>
</dbReference>